<dbReference type="OrthoDB" id="3460941at2"/>
<dbReference type="PANTHER" id="PTHR37809:SF1">
    <property type="entry name" value="RIBOSOMAL PROTEIN S12 METHYLTHIOTRANSFERASE ACCESSORY FACTOR YCAO"/>
    <property type="match status" value="1"/>
</dbReference>
<dbReference type="InterPro" id="IPR003776">
    <property type="entry name" value="YcaO-like_dom"/>
</dbReference>
<reference evidence="2 3" key="1">
    <citation type="submission" date="2019-04" db="EMBL/GenBank/DDBJ databases">
        <title>Herbidospora sp. NEAU-GS14.nov., a novel actinomycete isolated from soil.</title>
        <authorList>
            <person name="Han L."/>
        </authorList>
    </citation>
    <scope>NUCLEOTIDE SEQUENCE [LARGE SCALE GENOMIC DNA]</scope>
    <source>
        <strain evidence="2 3">NEAU-GS14</strain>
    </source>
</reference>
<dbReference type="PANTHER" id="PTHR37809">
    <property type="entry name" value="RIBOSOMAL PROTEIN S12 METHYLTHIOTRANSFERASE ACCESSORY FACTOR YCAO"/>
    <property type="match status" value="1"/>
</dbReference>
<evidence type="ECO:0000313" key="3">
    <source>
        <dbReference type="Proteomes" id="UP000308705"/>
    </source>
</evidence>
<feature type="domain" description="YcaO" evidence="1">
    <location>
        <begin position="48"/>
        <end position="392"/>
    </location>
</feature>
<dbReference type="PROSITE" id="PS51664">
    <property type="entry name" value="YCAO"/>
    <property type="match status" value="1"/>
</dbReference>
<dbReference type="RefSeq" id="WP_137249753.1">
    <property type="nucleotide sequence ID" value="NZ_SZQA01000029.1"/>
</dbReference>
<name>A0A4U3MA67_9ACTN</name>
<dbReference type="Gene3D" id="3.30.40.250">
    <property type="match status" value="1"/>
</dbReference>
<sequence length="392" mass="40678">MDVLLDPRTGLVTRMETRRSHAVLHTATAELAATGRFGHPLGNPVVGGASFGDPGRARLRALGEAAERYAGHLVPEAGLRRATWHDLDAAVDPDRLALYSPDQHDRPDFPFAGLRRDDVLSWVPGRAGDGSPVWVPASLVWLSSGEHALVRGRPAHLPIAAGIAAGPTPEAARASALAEVLERHALATAWHGGAAFPLVEGPPLPAPIGAELTWRSVPNALGAPVVLCAASTPDGLLGVGCATGSSRSAAAEALRSLDALAEVAEGVPEWERPAGPLATHRSDRRYLDSYAPDLSDATDVLCTLQLLADQRVSSAVRDRLAADGVAGAPSTAPRLDVITVDLTTPDLAALGLHVARVVVPGLRSTGPAAYPFLGAGADPLPAHVERLPVPHV</sequence>
<accession>A0A4U3MA67</accession>
<protein>
    <recommendedName>
        <fullName evidence="1">YcaO domain-containing protein</fullName>
    </recommendedName>
</protein>
<dbReference type="EMBL" id="SZQA01000029">
    <property type="protein sequence ID" value="TKK85189.1"/>
    <property type="molecule type" value="Genomic_DNA"/>
</dbReference>
<dbReference type="AlphaFoldDB" id="A0A4U3MA67"/>
<dbReference type="Gene3D" id="3.30.1330.230">
    <property type="match status" value="1"/>
</dbReference>
<comment type="caution">
    <text evidence="2">The sequence shown here is derived from an EMBL/GenBank/DDBJ whole genome shotgun (WGS) entry which is preliminary data.</text>
</comment>
<organism evidence="2 3">
    <name type="scientific">Herbidospora galbida</name>
    <dbReference type="NCBI Taxonomy" id="2575442"/>
    <lineage>
        <taxon>Bacteria</taxon>
        <taxon>Bacillati</taxon>
        <taxon>Actinomycetota</taxon>
        <taxon>Actinomycetes</taxon>
        <taxon>Streptosporangiales</taxon>
        <taxon>Streptosporangiaceae</taxon>
        <taxon>Herbidospora</taxon>
    </lineage>
</organism>
<dbReference type="Proteomes" id="UP000308705">
    <property type="component" value="Unassembled WGS sequence"/>
</dbReference>
<keyword evidence="3" id="KW-1185">Reference proteome</keyword>
<dbReference type="Pfam" id="PF02624">
    <property type="entry name" value="YcaO"/>
    <property type="match status" value="1"/>
</dbReference>
<evidence type="ECO:0000313" key="2">
    <source>
        <dbReference type="EMBL" id="TKK85189.1"/>
    </source>
</evidence>
<proteinExistence type="predicted"/>
<dbReference type="Gene3D" id="3.30.160.660">
    <property type="match status" value="1"/>
</dbReference>
<gene>
    <name evidence="2" type="ORF">FDA94_26285</name>
</gene>
<evidence type="ECO:0000259" key="1">
    <source>
        <dbReference type="PROSITE" id="PS51664"/>
    </source>
</evidence>